<dbReference type="PROSITE" id="PS00615">
    <property type="entry name" value="C_TYPE_LECTIN_1"/>
    <property type="match status" value="1"/>
</dbReference>
<accession>A0A9N9TP86</accession>
<protein>
    <recommendedName>
        <fullName evidence="4">C-type lectin domain-containing protein</fullName>
    </recommendedName>
</protein>
<dbReference type="InterPro" id="IPR016186">
    <property type="entry name" value="C-type_lectin-like/link_sf"/>
</dbReference>
<dbReference type="Pfam" id="PF00059">
    <property type="entry name" value="Lectin_C"/>
    <property type="match status" value="1"/>
</dbReference>
<dbReference type="GO" id="GO:0005615">
    <property type="term" value="C:extracellular space"/>
    <property type="evidence" value="ECO:0007669"/>
    <property type="project" value="TreeGrafter"/>
</dbReference>
<dbReference type="Gene3D" id="3.10.100.10">
    <property type="entry name" value="Mannose-Binding Protein A, subunit A"/>
    <property type="match status" value="1"/>
</dbReference>
<dbReference type="Proteomes" id="UP001153712">
    <property type="component" value="Chromosome 3"/>
</dbReference>
<evidence type="ECO:0000256" key="2">
    <source>
        <dbReference type="ARBA" id="ARBA00023157"/>
    </source>
</evidence>
<evidence type="ECO:0000313" key="6">
    <source>
        <dbReference type="Proteomes" id="UP001153712"/>
    </source>
</evidence>
<dbReference type="PANTHER" id="PTHR22799">
    <property type="entry name" value="TETRANECTIN-RELATED"/>
    <property type="match status" value="1"/>
</dbReference>
<sequence length="158" mass="17795">MSYYKVILILSALVCSAVGRVASETGNNEWFLQFKVNDRNFFVSSEEVSASNAYNLCKKQNLTLVALDAASNDAIIKSLTNLVGSTQVAFWTSGVKVYDKWVWGSTGDHVEYFDWGTGEPNDNDGKENCLQIWLNEYQSGHWNDKDCSATFRALCFYK</sequence>
<dbReference type="EMBL" id="OU900096">
    <property type="protein sequence ID" value="CAG9860115.1"/>
    <property type="molecule type" value="Genomic_DNA"/>
</dbReference>
<reference evidence="5" key="1">
    <citation type="submission" date="2022-01" db="EMBL/GenBank/DDBJ databases">
        <authorList>
            <person name="King R."/>
        </authorList>
    </citation>
    <scope>NUCLEOTIDE SEQUENCE</scope>
</reference>
<proteinExistence type="predicted"/>
<dbReference type="InterPro" id="IPR001304">
    <property type="entry name" value="C-type_lectin-like"/>
</dbReference>
<keyword evidence="3" id="KW-0732">Signal</keyword>
<keyword evidence="1" id="KW-0430">Lectin</keyword>
<evidence type="ECO:0000256" key="1">
    <source>
        <dbReference type="ARBA" id="ARBA00022734"/>
    </source>
</evidence>
<dbReference type="AlphaFoldDB" id="A0A9N9TP86"/>
<dbReference type="InterPro" id="IPR018378">
    <property type="entry name" value="C-type_lectin_CS"/>
</dbReference>
<dbReference type="InterPro" id="IPR051663">
    <property type="entry name" value="CLec_Tetranectin-domain"/>
</dbReference>
<keyword evidence="2" id="KW-1015">Disulfide bond</keyword>
<evidence type="ECO:0000259" key="4">
    <source>
        <dbReference type="PROSITE" id="PS50041"/>
    </source>
</evidence>
<evidence type="ECO:0000313" key="5">
    <source>
        <dbReference type="EMBL" id="CAG9860115.1"/>
    </source>
</evidence>
<dbReference type="PROSITE" id="PS50041">
    <property type="entry name" value="C_TYPE_LECTIN_2"/>
    <property type="match status" value="1"/>
</dbReference>
<dbReference type="SUPFAM" id="SSF56436">
    <property type="entry name" value="C-type lectin-like"/>
    <property type="match status" value="1"/>
</dbReference>
<organism evidence="5 6">
    <name type="scientific">Phyllotreta striolata</name>
    <name type="common">Striped flea beetle</name>
    <name type="synonym">Crioceris striolata</name>
    <dbReference type="NCBI Taxonomy" id="444603"/>
    <lineage>
        <taxon>Eukaryota</taxon>
        <taxon>Metazoa</taxon>
        <taxon>Ecdysozoa</taxon>
        <taxon>Arthropoda</taxon>
        <taxon>Hexapoda</taxon>
        <taxon>Insecta</taxon>
        <taxon>Pterygota</taxon>
        <taxon>Neoptera</taxon>
        <taxon>Endopterygota</taxon>
        <taxon>Coleoptera</taxon>
        <taxon>Polyphaga</taxon>
        <taxon>Cucujiformia</taxon>
        <taxon>Chrysomeloidea</taxon>
        <taxon>Chrysomelidae</taxon>
        <taxon>Galerucinae</taxon>
        <taxon>Alticini</taxon>
        <taxon>Phyllotreta</taxon>
    </lineage>
</organism>
<name>A0A9N9TP86_PHYSR</name>
<dbReference type="PANTHER" id="PTHR22799:SF6">
    <property type="entry name" value="C-TYPE LECTIN DOMAIN FAMILY 4 MEMBER M-LIKE"/>
    <property type="match status" value="1"/>
</dbReference>
<dbReference type="OrthoDB" id="6650247at2759"/>
<feature type="chain" id="PRO_5040514558" description="C-type lectin domain-containing protein" evidence="3">
    <location>
        <begin position="24"/>
        <end position="158"/>
    </location>
</feature>
<dbReference type="InterPro" id="IPR016187">
    <property type="entry name" value="CTDL_fold"/>
</dbReference>
<dbReference type="SMART" id="SM00034">
    <property type="entry name" value="CLECT"/>
    <property type="match status" value="1"/>
</dbReference>
<feature type="domain" description="C-type lectin" evidence="4">
    <location>
        <begin position="36"/>
        <end position="156"/>
    </location>
</feature>
<gene>
    <name evidence="5" type="ORF">PHYEVI_LOCUS6472</name>
</gene>
<dbReference type="GO" id="GO:0030246">
    <property type="term" value="F:carbohydrate binding"/>
    <property type="evidence" value="ECO:0007669"/>
    <property type="project" value="UniProtKB-KW"/>
</dbReference>
<evidence type="ECO:0000256" key="3">
    <source>
        <dbReference type="SAM" id="SignalP"/>
    </source>
</evidence>
<feature type="signal peptide" evidence="3">
    <location>
        <begin position="1"/>
        <end position="23"/>
    </location>
</feature>
<keyword evidence="6" id="KW-1185">Reference proteome</keyword>